<dbReference type="Proteomes" id="UP001186944">
    <property type="component" value="Unassembled WGS sequence"/>
</dbReference>
<proteinExistence type="predicted"/>
<feature type="compositionally biased region" description="Basic and acidic residues" evidence="1">
    <location>
        <begin position="8"/>
        <end position="32"/>
    </location>
</feature>
<feature type="region of interest" description="Disordered" evidence="1">
    <location>
        <begin position="1"/>
        <end position="75"/>
    </location>
</feature>
<dbReference type="PANTHER" id="PTHR33223">
    <property type="entry name" value="CCHC-TYPE DOMAIN-CONTAINING PROTEIN"/>
    <property type="match status" value="1"/>
</dbReference>
<keyword evidence="3" id="KW-1185">Reference proteome</keyword>
<name>A0AA88YM80_PINIB</name>
<comment type="caution">
    <text evidence="2">The sequence shown here is derived from an EMBL/GenBank/DDBJ whole genome shotgun (WGS) entry which is preliminary data.</text>
</comment>
<dbReference type="AlphaFoldDB" id="A0AA88YM80"/>
<protein>
    <recommendedName>
        <fullName evidence="4">Retrotransposon gag domain-containing protein</fullName>
    </recommendedName>
</protein>
<dbReference type="PANTHER" id="PTHR33223:SF6">
    <property type="entry name" value="CCHC-TYPE DOMAIN-CONTAINING PROTEIN"/>
    <property type="match status" value="1"/>
</dbReference>
<accession>A0AA88YM80</accession>
<feature type="compositionally biased region" description="Polar residues" evidence="1">
    <location>
        <begin position="34"/>
        <end position="57"/>
    </location>
</feature>
<sequence>MSTPTNAELKETNESLEQRLQELKDRHQRDQESMTEQIIRQNEELTQQTREAPTNTIIVEPSPGPIPNTQTSQPSCVVRHNPHVPVPQMEKYDGGGSVTEWWLTCMIFVSLHQLTDVNAIRALPLYLNGIALQWFLHLGQECKTSLAVVQDAILNRFKPKAPVNKEILRVQQAPGELVDKYLQTYIE</sequence>
<reference evidence="2" key="1">
    <citation type="submission" date="2019-08" db="EMBL/GenBank/DDBJ databases">
        <title>The improved chromosome-level genome for the pearl oyster Pinctada fucata martensii using PacBio sequencing and Hi-C.</title>
        <authorList>
            <person name="Zheng Z."/>
        </authorList>
    </citation>
    <scope>NUCLEOTIDE SEQUENCE</scope>
    <source>
        <strain evidence="2">ZZ-2019</strain>
        <tissue evidence="2">Adductor muscle</tissue>
    </source>
</reference>
<evidence type="ECO:0000313" key="2">
    <source>
        <dbReference type="EMBL" id="KAK3107696.1"/>
    </source>
</evidence>
<dbReference type="EMBL" id="VSWD01000002">
    <property type="protein sequence ID" value="KAK3107696.1"/>
    <property type="molecule type" value="Genomic_DNA"/>
</dbReference>
<organism evidence="2 3">
    <name type="scientific">Pinctada imbricata</name>
    <name type="common">Atlantic pearl-oyster</name>
    <name type="synonym">Pinctada martensii</name>
    <dbReference type="NCBI Taxonomy" id="66713"/>
    <lineage>
        <taxon>Eukaryota</taxon>
        <taxon>Metazoa</taxon>
        <taxon>Spiralia</taxon>
        <taxon>Lophotrochozoa</taxon>
        <taxon>Mollusca</taxon>
        <taxon>Bivalvia</taxon>
        <taxon>Autobranchia</taxon>
        <taxon>Pteriomorphia</taxon>
        <taxon>Pterioida</taxon>
        <taxon>Pterioidea</taxon>
        <taxon>Pteriidae</taxon>
        <taxon>Pinctada</taxon>
    </lineage>
</organism>
<evidence type="ECO:0000256" key="1">
    <source>
        <dbReference type="SAM" id="MobiDB-lite"/>
    </source>
</evidence>
<evidence type="ECO:0008006" key="4">
    <source>
        <dbReference type="Google" id="ProtNLM"/>
    </source>
</evidence>
<evidence type="ECO:0000313" key="3">
    <source>
        <dbReference type="Proteomes" id="UP001186944"/>
    </source>
</evidence>
<gene>
    <name evidence="2" type="ORF">FSP39_020180</name>
</gene>